<comment type="cofactor">
    <cofactor evidence="9">
        <name>FAD</name>
        <dbReference type="ChEBI" id="CHEBI:57692"/>
    </cofactor>
    <text evidence="9">Binds 1 FAD per subunit.</text>
</comment>
<sequence length="526" mass="56873">MRCNFVKAGGFFKGENKLLDNNTIQQLKQYLTMLEGPVVFHATLGNDENSAKMKTFLEEVTALSELLHFDEVSDGRTPQFSVDQPDKKSGIVFAGLPMGHEFASFILAVLQVSGRQPKIEEAELKQIEAITEPLHFETFISLTCQNCPDVVQALNIMAVLNPNISHTMIEGGTYKEEAESRNILAVPTVFLNGEEFSNGRATLMQLLKKIPSLKKEAFTPRDPFDVLVVGGGPAGASAAIYAARKGIRTGLLANEFGGQVLETLTIENIIGTPKTEGPKFMGEVKQHVQEYDVDLISGEMATGIQADEMVRIDLENGEQLHSKAVILATGARWRNLNIPGEAEFKNKGVAYCPHCDGPLFAGKDVAVVGGGNSGIEAAIDLAGICNHVYVLEFLPTLKADKILQERLLELPNVTVILNAQTTSINGTDRVESLSYQQRETGVEETISVAGAFILIGLQPNTKWLENTAVNLNERGEIITAIDGATNVTGVFAAGDCTDSRYKQIIIAMGSGATAALGAFDYLIRKG</sequence>
<keyword evidence="8 10" id="KW-0676">Redox-active center</keyword>
<dbReference type="CDD" id="cd02974">
    <property type="entry name" value="AhpF_NTD_N"/>
    <property type="match status" value="1"/>
</dbReference>
<dbReference type="STRING" id="317010.RU96_GL001449"/>
<dbReference type="AlphaFoldDB" id="A0A1L8R2L7"/>
<dbReference type="InterPro" id="IPR036249">
    <property type="entry name" value="Thioredoxin-like_sf"/>
</dbReference>
<dbReference type="InterPro" id="IPR050097">
    <property type="entry name" value="Ferredoxin-NADP_redctase_2"/>
</dbReference>
<protein>
    <submittedName>
        <fullName evidence="13">Alkyl hydroperoxide reductase, F subunit</fullName>
    </submittedName>
</protein>
<evidence type="ECO:0000256" key="4">
    <source>
        <dbReference type="ARBA" id="ARBA00022827"/>
    </source>
</evidence>
<dbReference type="InterPro" id="IPR036188">
    <property type="entry name" value="FAD/NAD-bd_sf"/>
</dbReference>
<dbReference type="Proteomes" id="UP000182835">
    <property type="component" value="Unassembled WGS sequence"/>
</dbReference>
<evidence type="ECO:0000256" key="3">
    <source>
        <dbReference type="ARBA" id="ARBA00022630"/>
    </source>
</evidence>
<evidence type="ECO:0000256" key="1">
    <source>
        <dbReference type="ARBA" id="ARBA00009333"/>
    </source>
</evidence>
<dbReference type="Pfam" id="PF13192">
    <property type="entry name" value="Thioredoxin_3"/>
    <property type="match status" value="1"/>
</dbReference>
<dbReference type="Gene3D" id="3.40.30.80">
    <property type="match status" value="1"/>
</dbReference>
<keyword evidence="7 10" id="KW-1015">Disulfide bond</keyword>
<evidence type="ECO:0000256" key="8">
    <source>
        <dbReference type="ARBA" id="ARBA00023284"/>
    </source>
</evidence>
<feature type="binding site" evidence="9">
    <location>
        <begin position="225"/>
        <end position="240"/>
    </location>
    <ligand>
        <name>FAD</name>
        <dbReference type="ChEBI" id="CHEBI:57692"/>
    </ligand>
</feature>
<keyword evidence="6 9" id="KW-0520">NAD</keyword>
<dbReference type="Pfam" id="PF07992">
    <property type="entry name" value="Pyr_redox_2"/>
    <property type="match status" value="1"/>
</dbReference>
<dbReference type="InterPro" id="IPR012336">
    <property type="entry name" value="Thioredoxin-like_fold"/>
</dbReference>
<accession>A0A1L8R2L7</accession>
<evidence type="ECO:0000259" key="11">
    <source>
        <dbReference type="Pfam" id="PF07992"/>
    </source>
</evidence>
<evidence type="ECO:0000259" key="12">
    <source>
        <dbReference type="Pfam" id="PF13192"/>
    </source>
</evidence>
<dbReference type="InterPro" id="IPR008255">
    <property type="entry name" value="Pyr_nucl-diS_OxRdtase_2_AS"/>
</dbReference>
<dbReference type="PANTHER" id="PTHR48105">
    <property type="entry name" value="THIOREDOXIN REDUCTASE 1-RELATED-RELATED"/>
    <property type="match status" value="1"/>
</dbReference>
<dbReference type="EMBL" id="JXKG01000027">
    <property type="protein sequence ID" value="OJG14019.1"/>
    <property type="molecule type" value="Genomic_DNA"/>
</dbReference>
<dbReference type="CDD" id="cd03026">
    <property type="entry name" value="AhpF_NTD_C"/>
    <property type="match status" value="1"/>
</dbReference>
<evidence type="ECO:0000313" key="13">
    <source>
        <dbReference type="EMBL" id="OJG14019.1"/>
    </source>
</evidence>
<evidence type="ECO:0000313" key="14">
    <source>
        <dbReference type="Proteomes" id="UP000182835"/>
    </source>
</evidence>
<keyword evidence="5" id="KW-0560">Oxidoreductase</keyword>
<comment type="similarity">
    <text evidence="1">Belongs to the class-II pyridine nucleotide-disulfide oxidoreductase family.</text>
</comment>
<dbReference type="SUPFAM" id="SSF51905">
    <property type="entry name" value="FAD/NAD(P)-binding domain"/>
    <property type="match status" value="1"/>
</dbReference>
<dbReference type="InterPro" id="IPR023753">
    <property type="entry name" value="FAD/NAD-binding_dom"/>
</dbReference>
<dbReference type="InterPro" id="IPR012081">
    <property type="entry name" value="Alkyl_hydroperoxide_Rdtase_suF"/>
</dbReference>
<dbReference type="GO" id="GO:0102039">
    <property type="term" value="F:NADH-dependent peroxiredoxin activity"/>
    <property type="evidence" value="ECO:0007669"/>
    <property type="project" value="InterPro"/>
</dbReference>
<dbReference type="PROSITE" id="PS00573">
    <property type="entry name" value="PYRIDINE_REDOX_2"/>
    <property type="match status" value="1"/>
</dbReference>
<evidence type="ECO:0000256" key="9">
    <source>
        <dbReference type="PIRSR" id="PIRSR000238-1"/>
    </source>
</evidence>
<feature type="disulfide bond" description="Redox-active" evidence="10">
    <location>
        <begin position="352"/>
        <end position="355"/>
    </location>
</feature>
<dbReference type="PROSITE" id="PS51354">
    <property type="entry name" value="GLUTAREDOXIN_2"/>
    <property type="match status" value="1"/>
</dbReference>
<keyword evidence="9" id="KW-0521">NADP</keyword>
<feature type="domain" description="FAD/NAD(P)-binding" evidence="11">
    <location>
        <begin position="224"/>
        <end position="511"/>
    </location>
</feature>
<evidence type="ECO:0000256" key="2">
    <source>
        <dbReference type="ARBA" id="ARBA00011738"/>
    </source>
</evidence>
<gene>
    <name evidence="13" type="ORF">RU96_GL001449</name>
</gene>
<dbReference type="GO" id="GO:0050660">
    <property type="term" value="F:flavin adenine dinucleotide binding"/>
    <property type="evidence" value="ECO:0007669"/>
    <property type="project" value="InterPro"/>
</dbReference>
<dbReference type="InterPro" id="IPR044141">
    <property type="entry name" value="AhpF_NTD_C"/>
</dbReference>
<evidence type="ECO:0000256" key="10">
    <source>
        <dbReference type="PIRSR" id="PIRSR000238-2"/>
    </source>
</evidence>
<dbReference type="NCBIfam" id="TIGR03140">
    <property type="entry name" value="AhpF"/>
    <property type="match status" value="1"/>
</dbReference>
<name>A0A1L8R2L7_9ENTE</name>
<dbReference type="GO" id="GO:0000302">
    <property type="term" value="P:response to reactive oxygen species"/>
    <property type="evidence" value="ECO:0007669"/>
    <property type="project" value="InterPro"/>
</dbReference>
<feature type="domain" description="Thioredoxin-like fold" evidence="12">
    <location>
        <begin position="140"/>
        <end position="210"/>
    </location>
</feature>
<dbReference type="PRINTS" id="PR00368">
    <property type="entry name" value="FADPNR"/>
</dbReference>
<reference evidence="13 14" key="1">
    <citation type="submission" date="2014-12" db="EMBL/GenBank/DDBJ databases">
        <title>Draft genome sequences of 29 type strains of Enterococci.</title>
        <authorList>
            <person name="Zhong Z."/>
            <person name="Sun Z."/>
            <person name="Liu W."/>
            <person name="Zhang W."/>
            <person name="Zhang H."/>
        </authorList>
    </citation>
    <scope>NUCLEOTIDE SEQUENCE [LARGE SCALE GENOMIC DNA]</scope>
    <source>
        <strain evidence="13 14">DSM 21207</strain>
    </source>
</reference>
<dbReference type="PIRSF" id="PIRSF000238">
    <property type="entry name" value="AhpF"/>
    <property type="match status" value="1"/>
</dbReference>
<feature type="binding site" evidence="9">
    <location>
        <begin position="364"/>
        <end position="378"/>
    </location>
    <ligand>
        <name>NAD(+)</name>
        <dbReference type="ChEBI" id="CHEBI:57540"/>
    </ligand>
</feature>
<keyword evidence="3" id="KW-0285">Flavoprotein</keyword>
<dbReference type="Gene3D" id="3.50.50.60">
    <property type="entry name" value="FAD/NAD(P)-binding domain"/>
    <property type="match status" value="2"/>
</dbReference>
<dbReference type="PRINTS" id="PR00469">
    <property type="entry name" value="PNDRDTASEII"/>
</dbReference>
<feature type="binding site" evidence="9">
    <location>
        <begin position="485"/>
        <end position="495"/>
    </location>
    <ligand>
        <name>FAD</name>
        <dbReference type="ChEBI" id="CHEBI:57692"/>
    </ligand>
</feature>
<keyword evidence="4 9" id="KW-0274">FAD</keyword>
<evidence type="ECO:0000256" key="5">
    <source>
        <dbReference type="ARBA" id="ARBA00023002"/>
    </source>
</evidence>
<organism evidence="13 14">
    <name type="scientific">Enterococcus canintestini</name>
    <dbReference type="NCBI Taxonomy" id="317010"/>
    <lineage>
        <taxon>Bacteria</taxon>
        <taxon>Bacillati</taxon>
        <taxon>Bacillota</taxon>
        <taxon>Bacilli</taxon>
        <taxon>Lactobacillales</taxon>
        <taxon>Enterococcaceae</taxon>
        <taxon>Enterococcus</taxon>
    </lineage>
</organism>
<dbReference type="SUPFAM" id="SSF52833">
    <property type="entry name" value="Thioredoxin-like"/>
    <property type="match status" value="2"/>
</dbReference>
<evidence type="ECO:0000256" key="7">
    <source>
        <dbReference type="ARBA" id="ARBA00023157"/>
    </source>
</evidence>
<dbReference type="GO" id="GO:0051287">
    <property type="term" value="F:NAD binding"/>
    <property type="evidence" value="ECO:0007669"/>
    <property type="project" value="InterPro"/>
</dbReference>
<dbReference type="GO" id="GO:0016668">
    <property type="term" value="F:oxidoreductase activity, acting on a sulfur group of donors, NAD(P) as acceptor"/>
    <property type="evidence" value="ECO:0007669"/>
    <property type="project" value="UniProtKB-ARBA"/>
</dbReference>
<dbReference type="InterPro" id="IPR044142">
    <property type="entry name" value="AhpF_NTD_N"/>
</dbReference>
<comment type="subunit">
    <text evidence="2">Homodimer.</text>
</comment>
<comment type="caution">
    <text evidence="13">The sequence shown here is derived from an EMBL/GenBank/DDBJ whole genome shotgun (WGS) entry which is preliminary data.</text>
</comment>
<proteinExistence type="inferred from homology"/>
<evidence type="ECO:0000256" key="6">
    <source>
        <dbReference type="ARBA" id="ARBA00023027"/>
    </source>
</evidence>